<proteinExistence type="predicted"/>
<evidence type="ECO:0000313" key="2">
    <source>
        <dbReference type="EMBL" id="AGY35533.1"/>
    </source>
</evidence>
<accession>U5NWR2</accession>
<gene>
    <name evidence="2" type="ORF">LMV7_p01120</name>
</gene>
<protein>
    <submittedName>
        <fullName evidence="2">Uncharacterized protein</fullName>
    </submittedName>
</protein>
<reference evidence="2" key="1">
    <citation type="journal article" date="2013" name="Genome Announc.">
        <title>First complete sequence of a giant linear plasmid from a micrococcus strain isolated from an extremely high-altitude lake.</title>
        <authorList>
            <person name="Dib J.R."/>
            <person name="Schuldes J."/>
            <person name="Thurmer A."/>
            <person name="Farias M.E."/>
            <person name="Daniel R."/>
            <person name="Meinhardt F."/>
        </authorList>
    </citation>
    <scope>NUCLEOTIDE SEQUENCE</scope>
    <source>
        <strain evidence="2">V7</strain>
        <plasmid evidence="2">pLMV7</plasmid>
    </source>
</reference>
<feature type="region of interest" description="Disordered" evidence="1">
    <location>
        <begin position="70"/>
        <end position="101"/>
    </location>
</feature>
<organism evidence="2">
    <name type="scientific">Micrococcus sp. V7</name>
    <dbReference type="NCBI Taxonomy" id="404582"/>
    <lineage>
        <taxon>Bacteria</taxon>
        <taxon>Bacillati</taxon>
        <taxon>Actinomycetota</taxon>
        <taxon>Actinomycetes</taxon>
        <taxon>Micrococcales</taxon>
        <taxon>Micrococcaceae</taxon>
        <taxon>Micrococcus</taxon>
    </lineage>
</organism>
<dbReference type="AlphaFoldDB" id="U5NWR2"/>
<dbReference type="EMBL" id="KF577591">
    <property type="protein sequence ID" value="AGY35533.1"/>
    <property type="molecule type" value="Genomic_DNA"/>
</dbReference>
<evidence type="ECO:0000256" key="1">
    <source>
        <dbReference type="SAM" id="MobiDB-lite"/>
    </source>
</evidence>
<dbReference type="RefSeq" id="WP_023190202.1">
    <property type="nucleotide sequence ID" value="NC_022599.1"/>
</dbReference>
<keyword evidence="2" id="KW-0614">Plasmid</keyword>
<feature type="compositionally biased region" description="Basic and acidic residues" evidence="1">
    <location>
        <begin position="73"/>
        <end position="89"/>
    </location>
</feature>
<geneLocation type="plasmid" evidence="2">
    <name>pLMV7</name>
</geneLocation>
<sequence length="166" mass="18111">MATTTAPEVTAEATEADRRVAPFVVVGQIGNPGRCQAWMDAADRQCSKPTDGLLCPRHRTVAAKRVQAAVAQRRADQDRRAARRAERVAAARTQEPQNRASLERVNAELERLTAPVCADRAATGGAVHPSIARRVTAQFSDSRVQKVARLNARREHLEEQITLAQG</sequence>
<name>U5NWR2_9MICC</name>